<keyword evidence="5" id="KW-0808">Transferase</keyword>
<dbReference type="InterPro" id="IPR036890">
    <property type="entry name" value="HATPase_C_sf"/>
</dbReference>
<evidence type="ECO:0000256" key="8">
    <source>
        <dbReference type="SAM" id="Phobius"/>
    </source>
</evidence>
<evidence type="ECO:0000256" key="2">
    <source>
        <dbReference type="ARBA" id="ARBA00004370"/>
    </source>
</evidence>
<feature type="domain" description="Histidine kinase" evidence="9">
    <location>
        <begin position="436"/>
        <end position="681"/>
    </location>
</feature>
<dbReference type="PROSITE" id="PS50113">
    <property type="entry name" value="PAC"/>
    <property type="match status" value="1"/>
</dbReference>
<evidence type="ECO:0000256" key="7">
    <source>
        <dbReference type="SAM" id="Coils"/>
    </source>
</evidence>
<dbReference type="NCBIfam" id="TIGR00229">
    <property type="entry name" value="sensory_box"/>
    <property type="match status" value="1"/>
</dbReference>
<dbReference type="SUPFAM" id="SSF55785">
    <property type="entry name" value="PYP-like sensor domain (PAS domain)"/>
    <property type="match status" value="1"/>
</dbReference>
<evidence type="ECO:0000256" key="4">
    <source>
        <dbReference type="ARBA" id="ARBA00022553"/>
    </source>
</evidence>
<name>A0ABX1QHD7_9RHOO</name>
<dbReference type="Pfam" id="PF00672">
    <property type="entry name" value="HAMP"/>
    <property type="match status" value="1"/>
</dbReference>
<evidence type="ECO:0000256" key="3">
    <source>
        <dbReference type="ARBA" id="ARBA00012438"/>
    </source>
</evidence>
<evidence type="ECO:0000256" key="6">
    <source>
        <dbReference type="ARBA" id="ARBA00022777"/>
    </source>
</evidence>
<dbReference type="Pfam" id="PF13426">
    <property type="entry name" value="PAS_9"/>
    <property type="match status" value="1"/>
</dbReference>
<feature type="domain" description="HAMP" evidence="12">
    <location>
        <begin position="213"/>
        <end position="266"/>
    </location>
</feature>
<dbReference type="SMART" id="SM00091">
    <property type="entry name" value="PAS"/>
    <property type="match status" value="1"/>
</dbReference>
<evidence type="ECO:0000259" key="10">
    <source>
        <dbReference type="PROSITE" id="PS50112"/>
    </source>
</evidence>
<dbReference type="Proteomes" id="UP000648984">
    <property type="component" value="Unassembled WGS sequence"/>
</dbReference>
<dbReference type="Gene3D" id="3.30.450.20">
    <property type="entry name" value="PAS domain"/>
    <property type="match status" value="1"/>
</dbReference>
<dbReference type="InterPro" id="IPR003594">
    <property type="entry name" value="HATPase_dom"/>
</dbReference>
<dbReference type="SUPFAM" id="SSF47384">
    <property type="entry name" value="Homodimeric domain of signal transducing histidine kinase"/>
    <property type="match status" value="1"/>
</dbReference>
<dbReference type="InterPro" id="IPR003660">
    <property type="entry name" value="HAMP_dom"/>
</dbReference>
<dbReference type="InterPro" id="IPR000700">
    <property type="entry name" value="PAS-assoc_C"/>
</dbReference>
<dbReference type="InterPro" id="IPR036097">
    <property type="entry name" value="HisK_dim/P_sf"/>
</dbReference>
<feature type="coiled-coil region" evidence="7">
    <location>
        <begin position="393"/>
        <end position="427"/>
    </location>
</feature>
<dbReference type="Gene3D" id="6.10.340.10">
    <property type="match status" value="1"/>
</dbReference>
<feature type="transmembrane region" description="Helical" evidence="8">
    <location>
        <begin position="191"/>
        <end position="209"/>
    </location>
</feature>
<dbReference type="InterPro" id="IPR035965">
    <property type="entry name" value="PAS-like_dom_sf"/>
</dbReference>
<dbReference type="SUPFAM" id="SSF55874">
    <property type="entry name" value="ATPase domain of HSP90 chaperone/DNA topoisomerase II/histidine kinase"/>
    <property type="match status" value="1"/>
</dbReference>
<evidence type="ECO:0000256" key="1">
    <source>
        <dbReference type="ARBA" id="ARBA00000085"/>
    </source>
</evidence>
<dbReference type="Pfam" id="PF02518">
    <property type="entry name" value="HATPase_c"/>
    <property type="match status" value="1"/>
</dbReference>
<dbReference type="InterPro" id="IPR000014">
    <property type="entry name" value="PAS"/>
</dbReference>
<comment type="caution">
    <text evidence="13">The sequence shown here is derived from an EMBL/GenBank/DDBJ whole genome shotgun (WGS) entry which is preliminary data.</text>
</comment>
<keyword evidence="8" id="KW-0812">Transmembrane</keyword>
<dbReference type="InterPro" id="IPR005467">
    <property type="entry name" value="His_kinase_dom"/>
</dbReference>
<keyword evidence="8" id="KW-1133">Transmembrane helix</keyword>
<comment type="subcellular location">
    <subcellularLocation>
        <location evidence="2">Membrane</location>
    </subcellularLocation>
</comment>
<evidence type="ECO:0000259" key="9">
    <source>
        <dbReference type="PROSITE" id="PS50109"/>
    </source>
</evidence>
<organism evidence="13 14">
    <name type="scientific">Aromatoleum diolicum</name>
    <dbReference type="NCBI Taxonomy" id="75796"/>
    <lineage>
        <taxon>Bacteria</taxon>
        <taxon>Pseudomonadati</taxon>
        <taxon>Pseudomonadota</taxon>
        <taxon>Betaproteobacteria</taxon>
        <taxon>Rhodocyclales</taxon>
        <taxon>Rhodocyclaceae</taxon>
        <taxon>Aromatoleum</taxon>
    </lineage>
</organism>
<accession>A0ABX1QHD7</accession>
<dbReference type="PROSITE" id="PS50885">
    <property type="entry name" value="HAMP"/>
    <property type="match status" value="1"/>
</dbReference>
<sequence>MARHFSIRRRLGLQAIFTGAVMLCLALAFAWAQYVTDRAFLRIVQGEMLPAAELHAIESRLQSIHTRMQSVLLAQASPLGALELLRQERPLIDKAWNTYRLVHRNWLEDPEEDALIAEIEAALPALGTFLDSAERAYVQHDREQLSQLAETGWYHLQQALINNVRALAALQERHVLTATHNLERSILRTRLVVGGLLGAGLLCLGFFSIRLGRHIMRRIVSIEQALEAIASGEQSVQVPYFKGESEMARIASAINRTIAQMADDRLALTGLMRQLATILESVAEGIYGVDGDGRIMFMNPAALAMLGYQDVEVIGKGSHELLHHHHADGRPYPLADCPIAGTRKSAQVEHRDDEVFFRKDGSSFPVEYTSAPLLTDSQGQMGGVVIFHDITERRNHERLLQETVAQLRETNARLAETQIQLVQAEKLAGLGQLAAGVAHEMNNPLAFINSNFATLDTYVQDLLHVIDDYEEVIASTQDPLTRSATEQLREKADLDFLRDDLHALMSESRDGLKRVGRIVADLKEFSRLDSSPTEWGDVNINHCLDATLKVLATSLDGKADVVRDYAPLPLVHGNAVQLNQIFLNLLLNAIHAIEQQGTITLRTRHQAREVCVEITDTGCGMAPTVSNRMFDPFYTTRPVGQGTGLGLSVAYSIAQKHGGRFEVDSAPGRGTSVRLWLPIDDSDTAESLTA</sequence>
<dbReference type="PROSITE" id="PS50109">
    <property type="entry name" value="HIS_KIN"/>
    <property type="match status" value="1"/>
</dbReference>
<reference evidence="13 14" key="1">
    <citation type="submission" date="2019-12" db="EMBL/GenBank/DDBJ databases">
        <title>Comparative genomics gives insights into the taxonomy of the Azoarcus-Aromatoleum group and reveals separate origins of nif in the plant-associated Azoarcus and non-plant-associated Aromatoleum sub-groups.</title>
        <authorList>
            <person name="Lafos M."/>
            <person name="Maluk M."/>
            <person name="Batista M."/>
            <person name="Junghare M."/>
            <person name="Carmona M."/>
            <person name="Faoro H."/>
            <person name="Cruz L.M."/>
            <person name="Battistoni F."/>
            <person name="De Souza E."/>
            <person name="Pedrosa F."/>
            <person name="Chen W.-M."/>
            <person name="Poole P.S."/>
            <person name="Dixon R.A."/>
            <person name="James E.K."/>
        </authorList>
    </citation>
    <scope>NUCLEOTIDE SEQUENCE [LARGE SCALE GENOMIC DNA]</scope>
    <source>
        <strain evidence="13 14">22Lin</strain>
    </source>
</reference>
<dbReference type="InterPro" id="IPR004358">
    <property type="entry name" value="Sig_transdc_His_kin-like_C"/>
</dbReference>
<dbReference type="SUPFAM" id="SSF158472">
    <property type="entry name" value="HAMP domain-like"/>
    <property type="match status" value="1"/>
</dbReference>
<dbReference type="SMART" id="SM00387">
    <property type="entry name" value="HATPase_c"/>
    <property type="match status" value="1"/>
</dbReference>
<keyword evidence="4" id="KW-0597">Phosphoprotein</keyword>
<proteinExistence type="predicted"/>
<dbReference type="PANTHER" id="PTHR43065:SF50">
    <property type="entry name" value="HISTIDINE KINASE"/>
    <property type="match status" value="1"/>
</dbReference>
<feature type="domain" description="PAS" evidence="10">
    <location>
        <begin position="271"/>
        <end position="323"/>
    </location>
</feature>
<comment type="catalytic activity">
    <reaction evidence="1">
        <text>ATP + protein L-histidine = ADP + protein N-phospho-L-histidine.</text>
        <dbReference type="EC" id="2.7.13.3"/>
    </reaction>
</comment>
<dbReference type="PRINTS" id="PR00344">
    <property type="entry name" value="BCTRLSENSOR"/>
</dbReference>
<dbReference type="SMART" id="SM00304">
    <property type="entry name" value="HAMP"/>
    <property type="match status" value="1"/>
</dbReference>
<feature type="domain" description="PAC" evidence="11">
    <location>
        <begin position="350"/>
        <end position="402"/>
    </location>
</feature>
<gene>
    <name evidence="13" type="ORF">GPA25_19375</name>
</gene>
<dbReference type="EMBL" id="WTVQ01000044">
    <property type="protein sequence ID" value="NMG76917.1"/>
    <property type="molecule type" value="Genomic_DNA"/>
</dbReference>
<dbReference type="PROSITE" id="PS50112">
    <property type="entry name" value="PAS"/>
    <property type="match status" value="1"/>
</dbReference>
<evidence type="ECO:0000256" key="5">
    <source>
        <dbReference type="ARBA" id="ARBA00022679"/>
    </source>
</evidence>
<dbReference type="EC" id="2.7.13.3" evidence="3"/>
<keyword evidence="14" id="KW-1185">Reference proteome</keyword>
<protein>
    <recommendedName>
        <fullName evidence="3">histidine kinase</fullName>
        <ecNumber evidence="3">2.7.13.3</ecNumber>
    </recommendedName>
</protein>
<keyword evidence="8" id="KW-0472">Membrane</keyword>
<dbReference type="PANTHER" id="PTHR43065">
    <property type="entry name" value="SENSOR HISTIDINE KINASE"/>
    <property type="match status" value="1"/>
</dbReference>
<dbReference type="Gene3D" id="3.30.565.10">
    <property type="entry name" value="Histidine kinase-like ATPase, C-terminal domain"/>
    <property type="match status" value="1"/>
</dbReference>
<evidence type="ECO:0000259" key="11">
    <source>
        <dbReference type="PROSITE" id="PS50113"/>
    </source>
</evidence>
<evidence type="ECO:0000313" key="13">
    <source>
        <dbReference type="EMBL" id="NMG76917.1"/>
    </source>
</evidence>
<dbReference type="SMART" id="SM00388">
    <property type="entry name" value="HisKA"/>
    <property type="match status" value="1"/>
</dbReference>
<keyword evidence="7" id="KW-0175">Coiled coil</keyword>
<dbReference type="Gene3D" id="1.10.287.130">
    <property type="match status" value="1"/>
</dbReference>
<evidence type="ECO:0000313" key="14">
    <source>
        <dbReference type="Proteomes" id="UP000648984"/>
    </source>
</evidence>
<dbReference type="RefSeq" id="WP_169262052.1">
    <property type="nucleotide sequence ID" value="NZ_WTVQ01000044.1"/>
</dbReference>
<keyword evidence="6" id="KW-0418">Kinase</keyword>
<dbReference type="CDD" id="cd00130">
    <property type="entry name" value="PAS"/>
    <property type="match status" value="1"/>
</dbReference>
<evidence type="ECO:0000259" key="12">
    <source>
        <dbReference type="PROSITE" id="PS50885"/>
    </source>
</evidence>
<dbReference type="InterPro" id="IPR003661">
    <property type="entry name" value="HisK_dim/P_dom"/>
</dbReference>